<evidence type="ECO:0000313" key="2">
    <source>
        <dbReference type="RefSeq" id="XP_027351715.1"/>
    </source>
</evidence>
<dbReference type="Pfam" id="PF25880">
    <property type="entry name" value="WHD_CHMP7_1st"/>
    <property type="match status" value="1"/>
</dbReference>
<reference evidence="2" key="2">
    <citation type="submission" date="2025-08" db="UniProtKB">
        <authorList>
            <consortium name="RefSeq"/>
        </authorList>
    </citation>
    <scope>IDENTIFICATION</scope>
    <source>
        <tissue evidence="2">Young leaves</tissue>
    </source>
</reference>
<gene>
    <name evidence="2" type="primary">LOC113862744</name>
</gene>
<organism evidence="1 2">
    <name type="scientific">Abrus precatorius</name>
    <name type="common">Indian licorice</name>
    <name type="synonym">Glycine abrus</name>
    <dbReference type="NCBI Taxonomy" id="3816"/>
    <lineage>
        <taxon>Eukaryota</taxon>
        <taxon>Viridiplantae</taxon>
        <taxon>Streptophyta</taxon>
        <taxon>Embryophyta</taxon>
        <taxon>Tracheophyta</taxon>
        <taxon>Spermatophyta</taxon>
        <taxon>Magnoliopsida</taxon>
        <taxon>eudicotyledons</taxon>
        <taxon>Gunneridae</taxon>
        <taxon>Pentapetalae</taxon>
        <taxon>rosids</taxon>
        <taxon>fabids</taxon>
        <taxon>Fabales</taxon>
        <taxon>Fabaceae</taxon>
        <taxon>Papilionoideae</taxon>
        <taxon>50 kb inversion clade</taxon>
        <taxon>NPAAA clade</taxon>
        <taxon>indigoferoid/millettioid clade</taxon>
        <taxon>Abreae</taxon>
        <taxon>Abrus</taxon>
    </lineage>
</organism>
<dbReference type="KEGG" id="aprc:113862744"/>
<dbReference type="GO" id="GO:0032511">
    <property type="term" value="P:late endosome to vacuole transport via multivesicular body sorting pathway"/>
    <property type="evidence" value="ECO:0007669"/>
    <property type="project" value="TreeGrafter"/>
</dbReference>
<dbReference type="GO" id="GO:0006900">
    <property type="term" value="P:vesicle budding from membrane"/>
    <property type="evidence" value="ECO:0007669"/>
    <property type="project" value="TreeGrafter"/>
</dbReference>
<dbReference type="PANTHER" id="PTHR22761">
    <property type="entry name" value="CHARGED MULTIVESICULAR BODY PROTEIN"/>
    <property type="match status" value="1"/>
</dbReference>
<protein>
    <submittedName>
        <fullName evidence="2">Charged multivesicular body protein 7 isoform X1</fullName>
    </submittedName>
</protein>
<dbReference type="GO" id="GO:0005771">
    <property type="term" value="C:multivesicular body"/>
    <property type="evidence" value="ECO:0007669"/>
    <property type="project" value="TreeGrafter"/>
</dbReference>
<reference evidence="1" key="1">
    <citation type="journal article" date="2019" name="Toxins">
        <title>Detection of Abrin-Like and Prepropulchellin-Like Toxin Genes and Transcripts Using Whole Genome Sequencing and Full-Length Transcript Sequencing of Abrus precatorius.</title>
        <authorList>
            <person name="Hovde B.T."/>
            <person name="Daligault H.E."/>
            <person name="Hanschen E.R."/>
            <person name="Kunde Y.A."/>
            <person name="Johnson M.B."/>
            <person name="Starkenburg S.R."/>
            <person name="Johnson S.L."/>
        </authorList>
    </citation>
    <scope>NUCLEOTIDE SEQUENCE [LARGE SCALE GENOMIC DNA]</scope>
</reference>
<keyword evidence="1" id="KW-1185">Reference proteome</keyword>
<proteinExistence type="predicted"/>
<dbReference type="AlphaFoldDB" id="A0A8B8L684"/>
<dbReference type="OrthoDB" id="10250120at2759"/>
<dbReference type="Pfam" id="PF03357">
    <property type="entry name" value="Snf7"/>
    <property type="match status" value="1"/>
</dbReference>
<dbReference type="InterPro" id="IPR005024">
    <property type="entry name" value="Snf7_fam"/>
</dbReference>
<dbReference type="RefSeq" id="XP_027351715.1">
    <property type="nucleotide sequence ID" value="XM_027495914.1"/>
</dbReference>
<dbReference type="GO" id="GO:0009898">
    <property type="term" value="C:cytoplasmic side of plasma membrane"/>
    <property type="evidence" value="ECO:0007669"/>
    <property type="project" value="TreeGrafter"/>
</dbReference>
<dbReference type="PANTHER" id="PTHR22761:SF7">
    <property type="entry name" value="SNF7 FAMILY PROTEIN"/>
    <property type="match status" value="1"/>
</dbReference>
<accession>A0A8B8L684</accession>
<dbReference type="Proteomes" id="UP000694853">
    <property type="component" value="Unplaced"/>
</dbReference>
<dbReference type="GO" id="GO:0000815">
    <property type="term" value="C:ESCRT III complex"/>
    <property type="evidence" value="ECO:0007669"/>
    <property type="project" value="TreeGrafter"/>
</dbReference>
<dbReference type="GeneID" id="113862744"/>
<sequence length="436" mass="48557">MDSVNARVRDFIAKEVPNWNDEMVAVARFKAFSGQRCDWQPNFLFWRHLIIKIATHFGLLLIRPSQVKNDWFNRGGLTPLCLDQVMSLMYNEGDITRTVDLMDPTSGRFSQLVRKVSNLITRSATPDIMAEECIIVTSLLKDKAAEVVKHLSESHWNSSCIITMKKFQDICGGSDEASVILRYMSGCKTTQYLSVHKKEFVEGVKISLSAGALSGISDLDCDILYLIWTTEKLQQQLNVTDRRYESSRKSALASLRSGNKKLALKFAREMKLVTQSREKCSSLLSRVEEVLGIIADAESTKKVSEAMQIGARAIKENKISVEDVDLCLRDIQESIDSQKEVEKSLEQTPSYTDIEDEDIEEEFKELELAVGTEAQVPAPEKTISSAEGRTALEAAECISDALSSLKLSDGPAGKPGVNRVVSEGDKITKNLEMEAA</sequence>
<name>A0A8B8L684_ABRPR</name>
<evidence type="ECO:0000313" key="1">
    <source>
        <dbReference type="Proteomes" id="UP000694853"/>
    </source>
</evidence>